<dbReference type="HOGENOM" id="CLU_2832502_0_0_1"/>
<evidence type="ECO:0000313" key="1">
    <source>
        <dbReference type="EMBL" id="ERZ96777.1"/>
    </source>
</evidence>
<accession>U9SRW5</accession>
<organism evidence="1">
    <name type="scientific">Rhizophagus irregularis (strain DAOM 181602 / DAOM 197198 / MUCL 43194)</name>
    <name type="common">Arbuscular mycorrhizal fungus</name>
    <name type="synonym">Glomus intraradices</name>
    <dbReference type="NCBI Taxonomy" id="747089"/>
    <lineage>
        <taxon>Eukaryota</taxon>
        <taxon>Fungi</taxon>
        <taxon>Fungi incertae sedis</taxon>
        <taxon>Mucoromycota</taxon>
        <taxon>Glomeromycotina</taxon>
        <taxon>Glomeromycetes</taxon>
        <taxon>Glomerales</taxon>
        <taxon>Glomeraceae</taxon>
        <taxon>Rhizophagus</taxon>
    </lineage>
</organism>
<reference evidence="1" key="1">
    <citation type="submission" date="2013-07" db="EMBL/GenBank/DDBJ databases">
        <title>The genome of an arbuscular mycorrhizal fungus provides insights into the evolution of the oldest plant symbiosis.</title>
        <authorList>
            <consortium name="DOE Joint Genome Institute"/>
            <person name="Tisserant E."/>
            <person name="Malbreil M."/>
            <person name="Kuo A."/>
            <person name="Kohler A."/>
            <person name="Symeonidi A."/>
            <person name="Balestrini R."/>
            <person name="Charron P."/>
            <person name="Duensing N."/>
            <person name="Frei-dit-Frey N."/>
            <person name="Gianinazzi-Pearson V."/>
            <person name="Gilbert B."/>
            <person name="Handa Y."/>
            <person name="Hijri M."/>
            <person name="Kaul R."/>
            <person name="Kawaguchi M."/>
            <person name="Krajinski F."/>
            <person name="Lammers P."/>
            <person name="Lapierre D."/>
            <person name="Masclaux F.G."/>
            <person name="Murat C."/>
            <person name="Morin E."/>
            <person name="Ndikumana S."/>
            <person name="Pagni M."/>
            <person name="Petitpierre D."/>
            <person name="Requena N."/>
            <person name="Rosikiewicz P."/>
            <person name="Riley R."/>
            <person name="Saito K."/>
            <person name="San Clemente H."/>
            <person name="Shapiro H."/>
            <person name="van Tuinen D."/>
            <person name="Becard G."/>
            <person name="Bonfante P."/>
            <person name="Paszkowski U."/>
            <person name="Shachar-Hill Y."/>
            <person name="Young J.P."/>
            <person name="Sanders I.R."/>
            <person name="Henrissat B."/>
            <person name="Rensing S.A."/>
            <person name="Grigoriev I.V."/>
            <person name="Corradi N."/>
            <person name="Roux C."/>
            <person name="Martin F."/>
        </authorList>
    </citation>
    <scope>NUCLEOTIDE SEQUENCE</scope>
    <source>
        <strain evidence="1">DAOM 197198</strain>
    </source>
</reference>
<dbReference type="EMBL" id="KI300149">
    <property type="protein sequence ID" value="ERZ96777.1"/>
    <property type="molecule type" value="Genomic_DNA"/>
</dbReference>
<proteinExistence type="predicted"/>
<name>U9SRW5_RHIID</name>
<dbReference type="AlphaFoldDB" id="U9SRW5"/>
<gene>
    <name evidence="1" type="ORF">GLOINDRAFT_12260</name>
</gene>
<sequence length="66" mass="7541">MTYIFMKHPILKLVALIPIGHRSIPNDRTITQLLDGDIDLRPISLSCLLMKHTNIIMDALIVLYNL</sequence>
<protein>
    <submittedName>
        <fullName evidence="1">Uncharacterized protein</fullName>
    </submittedName>
</protein>